<keyword evidence="2" id="KW-1133">Transmembrane helix</keyword>
<dbReference type="Proteomes" id="UP001054252">
    <property type="component" value="Unassembled WGS sequence"/>
</dbReference>
<evidence type="ECO:0000256" key="1">
    <source>
        <dbReference type="SAM" id="MobiDB-lite"/>
    </source>
</evidence>
<dbReference type="PANTHER" id="PTHR35483:SF1">
    <property type="entry name" value="GLYCINE-RICH PROTEIN-RELATED"/>
    <property type="match status" value="1"/>
</dbReference>
<name>A0AAV5K8X4_9ROSI</name>
<evidence type="ECO:0000313" key="4">
    <source>
        <dbReference type="Proteomes" id="UP001054252"/>
    </source>
</evidence>
<proteinExistence type="predicted"/>
<keyword evidence="2" id="KW-0812">Transmembrane</keyword>
<accession>A0AAV5K8X4</accession>
<evidence type="ECO:0000256" key="2">
    <source>
        <dbReference type="SAM" id="Phobius"/>
    </source>
</evidence>
<feature type="transmembrane region" description="Helical" evidence="2">
    <location>
        <begin position="168"/>
        <end position="186"/>
    </location>
</feature>
<keyword evidence="4" id="KW-1185">Reference proteome</keyword>
<evidence type="ECO:0000313" key="3">
    <source>
        <dbReference type="EMBL" id="GKV21290.1"/>
    </source>
</evidence>
<dbReference type="PANTHER" id="PTHR35483">
    <property type="entry name" value="NUCLEUSENVELOPE PROTEIN"/>
    <property type="match status" value="1"/>
</dbReference>
<reference evidence="3 4" key="1">
    <citation type="journal article" date="2021" name="Commun. Biol.">
        <title>The genome of Shorea leprosula (Dipterocarpaceae) highlights the ecological relevance of drought in aseasonal tropical rainforests.</title>
        <authorList>
            <person name="Ng K.K.S."/>
            <person name="Kobayashi M.J."/>
            <person name="Fawcett J.A."/>
            <person name="Hatakeyama M."/>
            <person name="Paape T."/>
            <person name="Ng C.H."/>
            <person name="Ang C.C."/>
            <person name="Tnah L.H."/>
            <person name="Lee C.T."/>
            <person name="Nishiyama T."/>
            <person name="Sese J."/>
            <person name="O'Brien M.J."/>
            <person name="Copetti D."/>
            <person name="Mohd Noor M.I."/>
            <person name="Ong R.C."/>
            <person name="Putra M."/>
            <person name="Sireger I.Z."/>
            <person name="Indrioko S."/>
            <person name="Kosugi Y."/>
            <person name="Izuno A."/>
            <person name="Isagi Y."/>
            <person name="Lee S.L."/>
            <person name="Shimizu K.K."/>
        </authorList>
    </citation>
    <scope>NUCLEOTIDE SEQUENCE [LARGE SCALE GENOMIC DNA]</scope>
    <source>
        <strain evidence="3">214</strain>
    </source>
</reference>
<organism evidence="3 4">
    <name type="scientific">Rubroshorea leprosula</name>
    <dbReference type="NCBI Taxonomy" id="152421"/>
    <lineage>
        <taxon>Eukaryota</taxon>
        <taxon>Viridiplantae</taxon>
        <taxon>Streptophyta</taxon>
        <taxon>Embryophyta</taxon>
        <taxon>Tracheophyta</taxon>
        <taxon>Spermatophyta</taxon>
        <taxon>Magnoliopsida</taxon>
        <taxon>eudicotyledons</taxon>
        <taxon>Gunneridae</taxon>
        <taxon>Pentapetalae</taxon>
        <taxon>rosids</taxon>
        <taxon>malvids</taxon>
        <taxon>Malvales</taxon>
        <taxon>Dipterocarpaceae</taxon>
        <taxon>Rubroshorea</taxon>
    </lineage>
</organism>
<dbReference type="GO" id="GO:0009507">
    <property type="term" value="C:chloroplast"/>
    <property type="evidence" value="ECO:0007669"/>
    <property type="project" value="TreeGrafter"/>
</dbReference>
<keyword evidence="2" id="KW-0472">Membrane</keyword>
<protein>
    <submittedName>
        <fullName evidence="3">Uncharacterized protein</fullName>
    </submittedName>
</protein>
<sequence>MSCVQMTLCMKSNNPMISKMDVRRVSWLPSFPSNPFVLPICANHLSRISVKLSSSASPFQRFAPRLGHKKNNCISKFHQRSPVCLLGGEDNSASENEGSPWKAIEKAMGSFKKPQSVEDTLRKQMQEQEYYGGGEGSIPPRDRGGSSGGGNDAGGPEDEGPTDIMDETLQVILATMGIILLYVYIINGEELLLLIKDYVTYQFRGTKSTRLIQAMDKWGRFYENLTEKKVYDQHWLEQAIINTRTWFDYPEKYGRVFSSSLTSNSEESS</sequence>
<comment type="caution">
    <text evidence="3">The sequence shown here is derived from an EMBL/GenBank/DDBJ whole genome shotgun (WGS) entry which is preliminary data.</text>
</comment>
<gene>
    <name evidence="3" type="ORF">SLEP1_g31283</name>
</gene>
<feature type="region of interest" description="Disordered" evidence="1">
    <location>
        <begin position="130"/>
        <end position="163"/>
    </location>
</feature>
<dbReference type="EMBL" id="BPVZ01000057">
    <property type="protein sequence ID" value="GKV21290.1"/>
    <property type="molecule type" value="Genomic_DNA"/>
</dbReference>
<dbReference type="AlphaFoldDB" id="A0AAV5K8X4"/>